<dbReference type="PANTHER" id="PTHR21495">
    <property type="entry name" value="NUCLEOPORIN-RELATED"/>
    <property type="match status" value="1"/>
</dbReference>
<comment type="similarity">
    <text evidence="1 4">Belongs to the plant dirigent protein family.</text>
</comment>
<keyword evidence="6" id="KW-1185">Reference proteome</keyword>
<proteinExistence type="inferred from homology"/>
<keyword evidence="4" id="KW-0052">Apoplast</keyword>
<dbReference type="Gene3D" id="2.40.480.10">
    <property type="entry name" value="Allene oxide cyclase-like"/>
    <property type="match status" value="1"/>
</dbReference>
<evidence type="ECO:0000256" key="4">
    <source>
        <dbReference type="RuleBase" id="RU363099"/>
    </source>
</evidence>
<evidence type="ECO:0000256" key="1">
    <source>
        <dbReference type="ARBA" id="ARBA00010746"/>
    </source>
</evidence>
<dbReference type="InterPro" id="IPR044859">
    <property type="entry name" value="Allene_oxi_cyc_Dirigent"/>
</dbReference>
<name>A0A8T0ISR5_CERPU</name>
<evidence type="ECO:0000313" key="6">
    <source>
        <dbReference type="Proteomes" id="UP000822688"/>
    </source>
</evidence>
<protein>
    <recommendedName>
        <fullName evidence="4">Dirigent protein</fullName>
    </recommendedName>
</protein>
<dbReference type="Pfam" id="PF03018">
    <property type="entry name" value="Dirigent"/>
    <property type="match status" value="1"/>
</dbReference>
<dbReference type="EMBL" id="CM026422">
    <property type="protein sequence ID" value="KAG0586059.1"/>
    <property type="molecule type" value="Genomic_DNA"/>
</dbReference>
<dbReference type="Proteomes" id="UP000822688">
    <property type="component" value="Chromosome 2"/>
</dbReference>
<dbReference type="AlphaFoldDB" id="A0A8T0ISR5"/>
<dbReference type="GO" id="GO:0048046">
    <property type="term" value="C:apoplast"/>
    <property type="evidence" value="ECO:0007669"/>
    <property type="project" value="UniProtKB-SubCell"/>
</dbReference>
<accession>A0A8T0ISR5</accession>
<sequence>MAATGLVQRSRSSFTTITATRQHFFDRSSSRSSFLACRSQRLIQGSATALRLHNEPTRRNISGVARSSLEKQKVKETLEFYIHEIRSADPDDKTATLKLANLPPNINPLQWGSSFVFDNEVREGLGADSKLLGRERGWGVVTDQNSEEGLQLISKISFTESKLNGSTITFSGNVGGKETPYELIIHGGTGHFRGAHGYVLAENAPNDGPRFIFHWKVFLL</sequence>
<comment type="caution">
    <text evidence="5">The sequence shown here is derived from an EMBL/GenBank/DDBJ whole genome shotgun (WGS) entry which is preliminary data.</text>
</comment>
<dbReference type="GO" id="GO:0009699">
    <property type="term" value="P:phenylpropanoid biosynthetic process"/>
    <property type="evidence" value="ECO:0007669"/>
    <property type="project" value="UniProtKB-ARBA"/>
</dbReference>
<comment type="subcellular location">
    <subcellularLocation>
        <location evidence="4">Secreted</location>
        <location evidence="4">Extracellular space</location>
        <location evidence="4">Apoplast</location>
    </subcellularLocation>
</comment>
<gene>
    <name evidence="5" type="ORF">KC19_2G060700</name>
</gene>
<comment type="function">
    <text evidence="4">Dirigent proteins impart stereoselectivity on the phenoxy radical-coupling reaction, yielding optically active lignans from two molecules of coniferyl alcohol in the biosynthesis of lignans, flavonolignans, and alkaloids and thus plays a central role in plant secondary metabolism.</text>
</comment>
<dbReference type="InterPro" id="IPR004265">
    <property type="entry name" value="Dirigent"/>
</dbReference>
<keyword evidence="3 4" id="KW-0964">Secreted</keyword>
<reference evidence="5" key="1">
    <citation type="submission" date="2020-06" db="EMBL/GenBank/DDBJ databases">
        <title>WGS assembly of Ceratodon purpureus strain R40.</title>
        <authorList>
            <person name="Carey S.B."/>
            <person name="Jenkins J."/>
            <person name="Shu S."/>
            <person name="Lovell J.T."/>
            <person name="Sreedasyam A."/>
            <person name="Maumus F."/>
            <person name="Tiley G.P."/>
            <person name="Fernandez-Pozo N."/>
            <person name="Barry K."/>
            <person name="Chen C."/>
            <person name="Wang M."/>
            <person name="Lipzen A."/>
            <person name="Daum C."/>
            <person name="Saski C.A."/>
            <person name="Payton A.C."/>
            <person name="Mcbreen J.C."/>
            <person name="Conrad R.E."/>
            <person name="Kollar L.M."/>
            <person name="Olsson S."/>
            <person name="Huttunen S."/>
            <person name="Landis J.B."/>
            <person name="Wickett N.J."/>
            <person name="Johnson M.G."/>
            <person name="Rensing S.A."/>
            <person name="Grimwood J."/>
            <person name="Schmutz J."/>
            <person name="Mcdaniel S.F."/>
        </authorList>
    </citation>
    <scope>NUCLEOTIDE SEQUENCE</scope>
    <source>
        <strain evidence="5">R40</strain>
    </source>
</reference>
<evidence type="ECO:0000313" key="5">
    <source>
        <dbReference type="EMBL" id="KAG0586059.1"/>
    </source>
</evidence>
<organism evidence="5 6">
    <name type="scientific">Ceratodon purpureus</name>
    <name type="common">Fire moss</name>
    <name type="synonym">Dicranum purpureum</name>
    <dbReference type="NCBI Taxonomy" id="3225"/>
    <lineage>
        <taxon>Eukaryota</taxon>
        <taxon>Viridiplantae</taxon>
        <taxon>Streptophyta</taxon>
        <taxon>Embryophyta</taxon>
        <taxon>Bryophyta</taxon>
        <taxon>Bryophytina</taxon>
        <taxon>Bryopsida</taxon>
        <taxon>Dicranidae</taxon>
        <taxon>Pseudoditrichales</taxon>
        <taxon>Ditrichaceae</taxon>
        <taxon>Ceratodon</taxon>
    </lineage>
</organism>
<evidence type="ECO:0000256" key="2">
    <source>
        <dbReference type="ARBA" id="ARBA00011738"/>
    </source>
</evidence>
<evidence type="ECO:0000256" key="3">
    <source>
        <dbReference type="ARBA" id="ARBA00022525"/>
    </source>
</evidence>
<comment type="subunit">
    <text evidence="2 4">Homodimer.</text>
</comment>